<evidence type="ECO:0000313" key="2">
    <source>
        <dbReference type="EMBL" id="CAH1421954.1"/>
    </source>
</evidence>
<dbReference type="SUPFAM" id="SSF52210">
    <property type="entry name" value="Succinyl-CoA synthetase domains"/>
    <property type="match status" value="1"/>
</dbReference>
<keyword evidence="3" id="KW-1185">Reference proteome</keyword>
<dbReference type="EMBL" id="CAKMRJ010001112">
    <property type="protein sequence ID" value="CAH1421954.1"/>
    <property type="molecule type" value="Genomic_DNA"/>
</dbReference>
<evidence type="ECO:0000256" key="1">
    <source>
        <dbReference type="ARBA" id="ARBA00011412"/>
    </source>
</evidence>
<dbReference type="GO" id="GO:0006099">
    <property type="term" value="P:tricarboxylic acid cycle"/>
    <property type="evidence" value="ECO:0007669"/>
    <property type="project" value="TreeGrafter"/>
</dbReference>
<comment type="subunit">
    <text evidence="1">Heterooctamer of 4 alpha and 4 beta chains.</text>
</comment>
<dbReference type="AlphaFoldDB" id="A0AAU9MCX7"/>
<organism evidence="2 3">
    <name type="scientific">Lactuca virosa</name>
    <dbReference type="NCBI Taxonomy" id="75947"/>
    <lineage>
        <taxon>Eukaryota</taxon>
        <taxon>Viridiplantae</taxon>
        <taxon>Streptophyta</taxon>
        <taxon>Embryophyta</taxon>
        <taxon>Tracheophyta</taxon>
        <taxon>Spermatophyta</taxon>
        <taxon>Magnoliopsida</taxon>
        <taxon>eudicotyledons</taxon>
        <taxon>Gunneridae</taxon>
        <taxon>Pentapetalae</taxon>
        <taxon>asterids</taxon>
        <taxon>campanulids</taxon>
        <taxon>Asterales</taxon>
        <taxon>Asteraceae</taxon>
        <taxon>Cichorioideae</taxon>
        <taxon>Cichorieae</taxon>
        <taxon>Lactucinae</taxon>
        <taxon>Lactuca</taxon>
    </lineage>
</organism>
<comment type="caution">
    <text evidence="2">The sequence shown here is derived from an EMBL/GenBank/DDBJ whole genome shotgun (WGS) entry which is preliminary data.</text>
</comment>
<dbReference type="GO" id="GO:0005739">
    <property type="term" value="C:mitochondrion"/>
    <property type="evidence" value="ECO:0007669"/>
    <property type="project" value="TreeGrafter"/>
</dbReference>
<sequence>MTSRTNRLVVDYKYLFSYRIDCIVGQWSRRISDRRRGKVYQTTVVGLGHSTCVAIGGDHFNGTNFIDCMRKFIVDPHTEDVCTISWLTGRSLQRVNQRLKDRCRASRAVEIALLKKLNKSMEYAFGENGANSIKHFVSPICNNVRWVASGQSFHLQMVYKCYTT</sequence>
<name>A0AAU9MCX7_9ASTR</name>
<protein>
    <submittedName>
        <fullName evidence="2">Uncharacterized protein</fullName>
    </submittedName>
</protein>
<accession>A0AAU9MCX7</accession>
<dbReference type="PANTHER" id="PTHR11117:SF2">
    <property type="entry name" value="SUCCINATE--COA LIGASE [ADP_GDP-FORMING] SUBUNIT ALPHA, MITOCHONDRIAL"/>
    <property type="match status" value="1"/>
</dbReference>
<dbReference type="GO" id="GO:0004775">
    <property type="term" value="F:succinate-CoA ligase (ADP-forming) activity"/>
    <property type="evidence" value="ECO:0007669"/>
    <property type="project" value="TreeGrafter"/>
</dbReference>
<dbReference type="Proteomes" id="UP001157418">
    <property type="component" value="Unassembled WGS sequence"/>
</dbReference>
<dbReference type="Gene3D" id="3.40.50.261">
    <property type="entry name" value="Succinyl-CoA synthetase domains"/>
    <property type="match status" value="1"/>
</dbReference>
<proteinExistence type="predicted"/>
<dbReference type="GO" id="GO:0009361">
    <property type="term" value="C:succinate-CoA ligase complex (ADP-forming)"/>
    <property type="evidence" value="ECO:0007669"/>
    <property type="project" value="TreeGrafter"/>
</dbReference>
<dbReference type="InterPro" id="IPR016102">
    <property type="entry name" value="Succinyl-CoA_synth-like"/>
</dbReference>
<dbReference type="GO" id="GO:0004776">
    <property type="term" value="F:succinate-CoA ligase (GDP-forming) activity"/>
    <property type="evidence" value="ECO:0007669"/>
    <property type="project" value="TreeGrafter"/>
</dbReference>
<reference evidence="2 3" key="1">
    <citation type="submission" date="2022-01" db="EMBL/GenBank/DDBJ databases">
        <authorList>
            <person name="Xiong W."/>
            <person name="Schranz E."/>
        </authorList>
    </citation>
    <scope>NUCLEOTIDE SEQUENCE [LARGE SCALE GENOMIC DNA]</scope>
</reference>
<dbReference type="PANTHER" id="PTHR11117">
    <property type="entry name" value="SUCCINYL-COA LIGASE SUBUNIT ALPHA"/>
    <property type="match status" value="1"/>
</dbReference>
<evidence type="ECO:0000313" key="3">
    <source>
        <dbReference type="Proteomes" id="UP001157418"/>
    </source>
</evidence>
<gene>
    <name evidence="2" type="ORF">LVIROSA_LOCUS9321</name>
</gene>